<accession>A0ABS7CDR2</accession>
<dbReference type="EMBL" id="JAHZIK010001454">
    <property type="protein sequence ID" value="MBW7459039.1"/>
    <property type="molecule type" value="Genomic_DNA"/>
</dbReference>
<reference evidence="1 2" key="1">
    <citation type="submission" date="2021-07" db="EMBL/GenBank/DDBJ databases">
        <title>Paenibacillus radiodurans sp. nov., isolated from the southeastern edge of Tengger Desert.</title>
        <authorList>
            <person name="Zhang G."/>
        </authorList>
    </citation>
    <scope>NUCLEOTIDE SEQUENCE [LARGE SCALE GENOMIC DNA]</scope>
    <source>
        <strain evidence="1 2">CCM 7311</strain>
    </source>
</reference>
<dbReference type="SUPFAM" id="SSF52283">
    <property type="entry name" value="Formate/glycerate dehydrogenase catalytic domain-like"/>
    <property type="match status" value="1"/>
</dbReference>
<protein>
    <submittedName>
        <fullName evidence="1">Alanine dehydrogenase</fullName>
    </submittedName>
</protein>
<evidence type="ECO:0000313" key="1">
    <source>
        <dbReference type="EMBL" id="MBW7459039.1"/>
    </source>
</evidence>
<dbReference type="PANTHER" id="PTHR42795:SF1">
    <property type="entry name" value="ALANINE DEHYDROGENASE"/>
    <property type="match status" value="1"/>
</dbReference>
<organism evidence="1 2">
    <name type="scientific">Paenibacillus sepulcri</name>
    <dbReference type="NCBI Taxonomy" id="359917"/>
    <lineage>
        <taxon>Bacteria</taxon>
        <taxon>Bacillati</taxon>
        <taxon>Bacillota</taxon>
        <taxon>Bacilli</taxon>
        <taxon>Bacillales</taxon>
        <taxon>Paenibacillaceae</taxon>
        <taxon>Paenibacillus</taxon>
    </lineage>
</organism>
<gene>
    <name evidence="1" type="ORF">K0U00_33815</name>
</gene>
<name>A0ABS7CDR2_9BACL</name>
<dbReference type="PANTHER" id="PTHR42795">
    <property type="entry name" value="ALANINE DEHYDROGENASE"/>
    <property type="match status" value="1"/>
</dbReference>
<dbReference type="Gene3D" id="3.40.50.720">
    <property type="entry name" value="NAD(P)-binding Rossmann-like Domain"/>
    <property type="match status" value="1"/>
</dbReference>
<sequence>NVTMPYVLEIADKGLASAVNGNPALAKGLNVTEGQVTCAPVARELGFPYVPYEKILLVNTK</sequence>
<evidence type="ECO:0000313" key="2">
    <source>
        <dbReference type="Proteomes" id="UP001519887"/>
    </source>
</evidence>
<keyword evidence="2" id="KW-1185">Reference proteome</keyword>
<proteinExistence type="predicted"/>
<dbReference type="Proteomes" id="UP001519887">
    <property type="component" value="Unassembled WGS sequence"/>
</dbReference>
<comment type="caution">
    <text evidence="1">The sequence shown here is derived from an EMBL/GenBank/DDBJ whole genome shotgun (WGS) entry which is preliminary data.</text>
</comment>
<feature type="non-terminal residue" evidence="1">
    <location>
        <position position="1"/>
    </location>
</feature>